<keyword evidence="2" id="KW-1185">Reference proteome</keyword>
<organism evidence="1 2">
    <name type="scientific">Desmophyllum pertusum</name>
    <dbReference type="NCBI Taxonomy" id="174260"/>
    <lineage>
        <taxon>Eukaryota</taxon>
        <taxon>Metazoa</taxon>
        <taxon>Cnidaria</taxon>
        <taxon>Anthozoa</taxon>
        <taxon>Hexacorallia</taxon>
        <taxon>Scleractinia</taxon>
        <taxon>Caryophylliina</taxon>
        <taxon>Caryophylliidae</taxon>
        <taxon>Desmophyllum</taxon>
    </lineage>
</organism>
<sequence>MAMAKWKKESTFRRHDLRDIAPEGTGQDTFQATVLQEGILLRKVWGPAQHKGSCHTEPELFSPQHQVCCVLK</sequence>
<proteinExistence type="predicted"/>
<name>A0A9X0A706_9CNID</name>
<accession>A0A9X0A706</accession>
<protein>
    <submittedName>
        <fullName evidence="1">Uncharacterized protein</fullName>
    </submittedName>
</protein>
<dbReference type="Proteomes" id="UP001163046">
    <property type="component" value="Unassembled WGS sequence"/>
</dbReference>
<dbReference type="AlphaFoldDB" id="A0A9X0A706"/>
<reference evidence="1" key="1">
    <citation type="submission" date="2023-01" db="EMBL/GenBank/DDBJ databases">
        <title>Genome assembly of the deep-sea coral Lophelia pertusa.</title>
        <authorList>
            <person name="Herrera S."/>
            <person name="Cordes E."/>
        </authorList>
    </citation>
    <scope>NUCLEOTIDE SEQUENCE</scope>
    <source>
        <strain evidence="1">USNM1676648</strain>
        <tissue evidence="1">Polyp</tissue>
    </source>
</reference>
<evidence type="ECO:0000313" key="1">
    <source>
        <dbReference type="EMBL" id="KAJ7394532.1"/>
    </source>
</evidence>
<gene>
    <name evidence="1" type="ORF">OS493_000347</name>
</gene>
<dbReference type="EMBL" id="MU825396">
    <property type="protein sequence ID" value="KAJ7394532.1"/>
    <property type="molecule type" value="Genomic_DNA"/>
</dbReference>
<evidence type="ECO:0000313" key="2">
    <source>
        <dbReference type="Proteomes" id="UP001163046"/>
    </source>
</evidence>
<comment type="caution">
    <text evidence="1">The sequence shown here is derived from an EMBL/GenBank/DDBJ whole genome shotgun (WGS) entry which is preliminary data.</text>
</comment>